<dbReference type="SUPFAM" id="SSF53335">
    <property type="entry name" value="S-adenosyl-L-methionine-dependent methyltransferases"/>
    <property type="match status" value="2"/>
</dbReference>
<sequence length="1240" mass="137949">GPAEGGVLPVLIGSRTAGGDISQIHRSVILLATGGERLPVFHGPGFFPLYIVTEDKDAQTLFEGGANSLLYGLDRFQDLPFVDFASDIVVLDVSSFPKTLLGGVVTEAVRILAQQGVLFVLGAADFDISDFSPQAAKLVLAGFYAHSFVRRMGVVPDLPICKDCGMADFFGNRAIELSPENQCQAWVKPDFKSIFQPDIAKRFKPKAAESFENQRLIHWYRPNVLKTKPDDKKGQWSDKYARTNSKQYKAAYVNPDPFKMPPRLDDKVRSGKYKRILDAGAGTCSLEGELRRKGYFKTVHNFLAFGAYDCSMLRICAERGSISFQHNWLKPLPVCASCKFDLIYQWAGVHHMHTVEEHDGFISGMLALLECGGLLFVNDIGEWRPAFRKVLKIKREQKASCDDIPANLASGAVHPFACGVERSLWIIALLMVIVIEGYCLFILHCYCEDAMVSVPTKPFEDLYSRAETHILAKHLNPYNHLYGALPSPDALAGEAVMAVAALEALATNAWLSKTGDLVYLPRYVVPSQIQQLTAEQSAEKLRHRSGEYWAKYRSRCITMFGLRGFLLRHDTLLRQSSLEGLARQRPSSLASAKEVPSANALPAAQDPSSLRSCKKRSCLGGDISAIHRSVILLATGGERLPVFHGPGFFPLYIVTEDKDAQFKPKAAESFENQRLIHWYRPNVLKTKQEDERGEWTDKYSQSNTNSYNAAYVNSNPFKLPFPLELAVKFGKYKRILDAGAGRCSLEGELRRKGYFKTVHNFLAFGAYDCSMLRICAERGCITMFGLRGFLLRHDTLLRQSSLEGLARQRPSSLASAKEVPSANALPAAQDPSGLRSCKKRSCLGVDISEIHRSVILLATGGEQLPVFHGPGFFPLYIATEDKDAQTLFEGGANSLLYGLDRFQDLPFVDFAADIVVLDVNSFSKTSLGGVVTDAVRILAPQGVLFVSGAADFDISDFSPQAAKLVFAGSYAHSFVRRVGVVPDLPVCKACGMSSLYGGRNIQLSRENQCPAWIQPDFKSIFQKETASKFNPKSHESFENQRLQHWWRPNVLKTQQGRGEWTDRYSQTNAGPYSGAYVNSNPFKLPHRLEEAVKAGKFKRILDAGAGSCSLEGELRRKGYFKTVRNFLAFGAYDCSMLRICAERGSISFQHNWLIPLPVCASCKFDLIYQFAGIHHMTHIDNKTTFLNNMLAVLECNGLLFVNDIGNWRPDFRKALKVKVTEKIATYKESADRAIEIHRTC</sequence>
<proteinExistence type="predicted"/>
<dbReference type="EMBL" id="CAMXCT010001086">
    <property type="protein sequence ID" value="CAI3986473.1"/>
    <property type="molecule type" value="Genomic_DNA"/>
</dbReference>
<reference evidence="2" key="1">
    <citation type="submission" date="2022-10" db="EMBL/GenBank/DDBJ databases">
        <authorList>
            <person name="Chen Y."/>
            <person name="Dougan E. K."/>
            <person name="Chan C."/>
            <person name="Rhodes N."/>
            <person name="Thang M."/>
        </authorList>
    </citation>
    <scope>NUCLEOTIDE SEQUENCE</scope>
</reference>
<dbReference type="PANTHER" id="PTHR43464:SF92">
    <property type="entry name" value="SLR1071 PROTEIN"/>
    <property type="match status" value="1"/>
</dbReference>
<dbReference type="EMBL" id="CAMXCT030001086">
    <property type="protein sequence ID" value="CAL4773785.1"/>
    <property type="molecule type" value="Genomic_DNA"/>
</dbReference>
<reference evidence="3" key="2">
    <citation type="submission" date="2024-04" db="EMBL/GenBank/DDBJ databases">
        <authorList>
            <person name="Chen Y."/>
            <person name="Shah S."/>
            <person name="Dougan E. K."/>
            <person name="Thang M."/>
            <person name="Chan C."/>
        </authorList>
    </citation>
    <scope>NUCLEOTIDE SEQUENCE [LARGE SCALE GENOMIC DNA]</scope>
</reference>
<evidence type="ECO:0000313" key="3">
    <source>
        <dbReference type="EMBL" id="CAL1139848.1"/>
    </source>
</evidence>
<dbReference type="GO" id="GO:0008168">
    <property type="term" value="F:methyltransferase activity"/>
    <property type="evidence" value="ECO:0007669"/>
    <property type="project" value="TreeGrafter"/>
</dbReference>
<dbReference type="AlphaFoldDB" id="A0A9P1C8A9"/>
<evidence type="ECO:0000313" key="2">
    <source>
        <dbReference type="EMBL" id="CAI3986473.1"/>
    </source>
</evidence>
<keyword evidence="5" id="KW-1185">Reference proteome</keyword>
<dbReference type="Proteomes" id="UP001152797">
    <property type="component" value="Unassembled WGS sequence"/>
</dbReference>
<comment type="caution">
    <text evidence="2">The sequence shown here is derived from an EMBL/GenBank/DDBJ whole genome shotgun (WGS) entry which is preliminary data.</text>
</comment>
<dbReference type="OrthoDB" id="10672696at2759"/>
<evidence type="ECO:0000313" key="4">
    <source>
        <dbReference type="EMBL" id="CAL4773785.1"/>
    </source>
</evidence>
<accession>A0A9P1C8A9</accession>
<name>A0A9P1C8A9_9DINO</name>
<organism evidence="2">
    <name type="scientific">Cladocopium goreaui</name>
    <dbReference type="NCBI Taxonomy" id="2562237"/>
    <lineage>
        <taxon>Eukaryota</taxon>
        <taxon>Sar</taxon>
        <taxon>Alveolata</taxon>
        <taxon>Dinophyceae</taxon>
        <taxon>Suessiales</taxon>
        <taxon>Symbiodiniaceae</taxon>
        <taxon>Cladocopium</taxon>
    </lineage>
</organism>
<gene>
    <name evidence="2" type="ORF">C1SCF055_LOCUS13822</name>
</gene>
<feature type="region of interest" description="Disordered" evidence="1">
    <location>
        <begin position="589"/>
        <end position="612"/>
    </location>
</feature>
<evidence type="ECO:0000256" key="1">
    <source>
        <dbReference type="SAM" id="MobiDB-lite"/>
    </source>
</evidence>
<feature type="non-terminal residue" evidence="2">
    <location>
        <position position="1"/>
    </location>
</feature>
<dbReference type="EMBL" id="CAMXCT020001086">
    <property type="protein sequence ID" value="CAL1139848.1"/>
    <property type="molecule type" value="Genomic_DNA"/>
</dbReference>
<protein>
    <submittedName>
        <fullName evidence="4">3-hydroxyanthranilate 3,4-dioxygenase</fullName>
    </submittedName>
</protein>
<evidence type="ECO:0000313" key="5">
    <source>
        <dbReference type="Proteomes" id="UP001152797"/>
    </source>
</evidence>
<dbReference type="InterPro" id="IPR029063">
    <property type="entry name" value="SAM-dependent_MTases_sf"/>
</dbReference>
<dbReference type="PANTHER" id="PTHR43464">
    <property type="entry name" value="METHYLTRANSFERASE"/>
    <property type="match status" value="1"/>
</dbReference>
<feature type="region of interest" description="Disordered" evidence="1">
    <location>
        <begin position="813"/>
        <end position="836"/>
    </location>
</feature>
<dbReference type="Gene3D" id="3.40.50.150">
    <property type="entry name" value="Vaccinia Virus protein VP39"/>
    <property type="match status" value="2"/>
</dbReference>